<dbReference type="EMBL" id="JALLPB020000111">
    <property type="protein sequence ID" value="KAL3817285.1"/>
    <property type="molecule type" value="Genomic_DNA"/>
</dbReference>
<dbReference type="AlphaFoldDB" id="A0ABD3RYK9"/>
<sequence length="328" mass="35472">MEENENESNENEDGVRRWTMEDEISRSLDGMSSRLLVALQMAGETREWRGGGEGGIDDVDFESRMVRVGRALRNVLDRKLDHGRGLLEEMLNSGEIRKLDALIGKSAREGRLDTSFFQVLSVNMRDAAMNDGVGIDDDDDGKDKINASTVVGGDVAASTGANRPQILQHIYTRCQEELEKNVPAGIGLLNKLLRTEISSIRDNQLRHYLGPQATTITSPDGKVIELPNSNGKPLVSHVEFANAISDAISRIRDVERAGGTDKLTASSLIEGVRRIAIEARTVLASVHGESGDVVVEYQVALQPVFRPVGGAVNVTAAVADTNATAAAK</sequence>
<dbReference type="Proteomes" id="UP001530377">
    <property type="component" value="Unassembled WGS sequence"/>
</dbReference>
<evidence type="ECO:0000313" key="1">
    <source>
        <dbReference type="EMBL" id="KAL3817285.1"/>
    </source>
</evidence>
<organism evidence="1 2">
    <name type="scientific">Cyclostephanos tholiformis</name>
    <dbReference type="NCBI Taxonomy" id="382380"/>
    <lineage>
        <taxon>Eukaryota</taxon>
        <taxon>Sar</taxon>
        <taxon>Stramenopiles</taxon>
        <taxon>Ochrophyta</taxon>
        <taxon>Bacillariophyta</taxon>
        <taxon>Coscinodiscophyceae</taxon>
        <taxon>Thalassiosirophycidae</taxon>
        <taxon>Stephanodiscales</taxon>
        <taxon>Stephanodiscaceae</taxon>
        <taxon>Cyclostephanos</taxon>
    </lineage>
</organism>
<accession>A0ABD3RYK9</accession>
<comment type="caution">
    <text evidence="1">The sequence shown here is derived from an EMBL/GenBank/DDBJ whole genome shotgun (WGS) entry which is preliminary data.</text>
</comment>
<reference evidence="1 2" key="1">
    <citation type="submission" date="2024-10" db="EMBL/GenBank/DDBJ databases">
        <title>Updated reference genomes for cyclostephanoid diatoms.</title>
        <authorList>
            <person name="Roberts W.R."/>
            <person name="Alverson A.J."/>
        </authorList>
    </citation>
    <scope>NUCLEOTIDE SEQUENCE [LARGE SCALE GENOMIC DNA]</scope>
    <source>
        <strain evidence="1 2">AJA228-03</strain>
    </source>
</reference>
<protein>
    <submittedName>
        <fullName evidence="1">Uncharacterized protein</fullName>
    </submittedName>
</protein>
<name>A0ABD3RYK9_9STRA</name>
<keyword evidence="2" id="KW-1185">Reference proteome</keyword>
<evidence type="ECO:0000313" key="2">
    <source>
        <dbReference type="Proteomes" id="UP001530377"/>
    </source>
</evidence>
<proteinExistence type="predicted"/>
<gene>
    <name evidence="1" type="ORF">ACHAXA_003206</name>
</gene>